<evidence type="ECO:0000256" key="1">
    <source>
        <dbReference type="ARBA" id="ARBA00004127"/>
    </source>
</evidence>
<feature type="transmembrane region" description="Helical" evidence="8">
    <location>
        <begin position="297"/>
        <end position="322"/>
    </location>
</feature>
<keyword evidence="4 8" id="KW-0812">Transmembrane</keyword>
<keyword evidence="3 8" id="KW-0337">GPI-anchor biosynthesis</keyword>
<keyword evidence="7 8" id="KW-0472">Membrane</keyword>
<evidence type="ECO:0000256" key="8">
    <source>
        <dbReference type="RuleBase" id="RU365066"/>
    </source>
</evidence>
<protein>
    <recommendedName>
        <fullName evidence="8">Post-GPI attachment to proteins factor 3</fullName>
    </recommendedName>
</protein>
<accession>A0A8W8M825</accession>
<dbReference type="GO" id="GO:0000139">
    <property type="term" value="C:Golgi membrane"/>
    <property type="evidence" value="ECO:0007669"/>
    <property type="project" value="UniProtKB-SubCell"/>
</dbReference>
<sequence length="331" mass="38585">MAQLGKKISQNALGMLPWILLWFLGNVDLTEGSLGDRSYIYQRCLRSCRNENCTKTASLQHFQETQSWIEGQLQWSCENECEYQCMWKTVEAFQKDDIAIPQFHGKWPFVRVFGIQEPASVIFSVLNGLCHLRILSYRKAVPRSTPLYYVWHVVAFIGLHAWTWSTIFHSRDFPFTEKMDYFCAFSLVLANLGSLICRMLGTRSVTRLALVLLTLLLFYLQHIYYLAVIKFDYGYNMKINIGVGFVNLLGWLLWCWRHWGTLPHTRKCLAVMFGMNILLLLEVLDFPPIWWTFDAHSLWHAGTVPLGVLWYSFIIDDGIYLAKQENSKKLP</sequence>
<dbReference type="EnsemblMetazoa" id="G31464.1">
    <property type="protein sequence ID" value="G31464.1:cds"/>
    <property type="gene ID" value="G31464"/>
</dbReference>
<dbReference type="OrthoDB" id="419770at2759"/>
<feature type="chain" id="PRO_5036517687" description="Post-GPI attachment to proteins factor 3" evidence="8">
    <location>
        <begin position="33"/>
        <end position="331"/>
    </location>
</feature>
<keyword evidence="10" id="KW-1185">Reference proteome</keyword>
<organism evidence="9 10">
    <name type="scientific">Magallana gigas</name>
    <name type="common">Pacific oyster</name>
    <name type="synonym">Crassostrea gigas</name>
    <dbReference type="NCBI Taxonomy" id="29159"/>
    <lineage>
        <taxon>Eukaryota</taxon>
        <taxon>Metazoa</taxon>
        <taxon>Spiralia</taxon>
        <taxon>Lophotrochozoa</taxon>
        <taxon>Mollusca</taxon>
        <taxon>Bivalvia</taxon>
        <taxon>Autobranchia</taxon>
        <taxon>Pteriomorphia</taxon>
        <taxon>Ostreida</taxon>
        <taxon>Ostreoidea</taxon>
        <taxon>Ostreidae</taxon>
        <taxon>Magallana</taxon>
    </lineage>
</organism>
<feature type="transmembrane region" description="Helical" evidence="8">
    <location>
        <begin position="147"/>
        <end position="167"/>
    </location>
</feature>
<comment type="subcellular location">
    <subcellularLocation>
        <location evidence="1">Endomembrane system</location>
        <topology evidence="1">Multi-pass membrane protein</topology>
    </subcellularLocation>
    <subcellularLocation>
        <location evidence="8">Golgi apparatus membrane</location>
        <topology evidence="8">Multi-pass membrane protein</topology>
    </subcellularLocation>
</comment>
<keyword evidence="6 8" id="KW-1133">Transmembrane helix</keyword>
<feature type="transmembrane region" description="Helical" evidence="8">
    <location>
        <begin position="268"/>
        <end position="291"/>
    </location>
</feature>
<evidence type="ECO:0000313" key="9">
    <source>
        <dbReference type="EnsemblMetazoa" id="G31464.1:cds"/>
    </source>
</evidence>
<dbReference type="GO" id="GO:0006506">
    <property type="term" value="P:GPI anchor biosynthetic process"/>
    <property type="evidence" value="ECO:0007669"/>
    <property type="project" value="UniProtKB-KW"/>
</dbReference>
<dbReference type="InterPro" id="IPR007217">
    <property type="entry name" value="Per1-like"/>
</dbReference>
<comment type="function">
    <text evidence="8">Involved in the lipid remodeling steps of GPI-anchor maturation.</text>
</comment>
<feature type="transmembrane region" description="Helical" evidence="8">
    <location>
        <begin position="208"/>
        <end position="227"/>
    </location>
</feature>
<evidence type="ECO:0000256" key="3">
    <source>
        <dbReference type="ARBA" id="ARBA00022502"/>
    </source>
</evidence>
<feature type="transmembrane region" description="Helical" evidence="8">
    <location>
        <begin position="239"/>
        <end position="256"/>
    </location>
</feature>
<dbReference type="Pfam" id="PF04080">
    <property type="entry name" value="Per1"/>
    <property type="match status" value="1"/>
</dbReference>
<comment type="caution">
    <text evidence="8">Lacks conserved residue(s) required for the propagation of feature annotation.</text>
</comment>
<evidence type="ECO:0000313" key="10">
    <source>
        <dbReference type="Proteomes" id="UP000005408"/>
    </source>
</evidence>
<feature type="signal peptide" evidence="8">
    <location>
        <begin position="1"/>
        <end position="32"/>
    </location>
</feature>
<name>A0A8W8M825_MAGGI</name>
<dbReference type="Proteomes" id="UP000005408">
    <property type="component" value="Unassembled WGS sequence"/>
</dbReference>
<dbReference type="PANTHER" id="PTHR13148">
    <property type="entry name" value="PER1-RELATED"/>
    <property type="match status" value="1"/>
</dbReference>
<evidence type="ECO:0000256" key="4">
    <source>
        <dbReference type="ARBA" id="ARBA00022692"/>
    </source>
</evidence>
<evidence type="ECO:0000256" key="7">
    <source>
        <dbReference type="ARBA" id="ARBA00023136"/>
    </source>
</evidence>
<dbReference type="GO" id="GO:0005789">
    <property type="term" value="C:endoplasmic reticulum membrane"/>
    <property type="evidence" value="ECO:0007669"/>
    <property type="project" value="TreeGrafter"/>
</dbReference>
<evidence type="ECO:0000256" key="6">
    <source>
        <dbReference type="ARBA" id="ARBA00022989"/>
    </source>
</evidence>
<comment type="similarity">
    <text evidence="2 8">Belongs to the PGAP3 family.</text>
</comment>
<dbReference type="OMA" id="DFMIEDC"/>
<dbReference type="PANTHER" id="PTHR13148:SF0">
    <property type="entry name" value="POST-GPI ATTACHMENT TO PROTEINS FACTOR 3"/>
    <property type="match status" value="1"/>
</dbReference>
<dbReference type="AlphaFoldDB" id="A0A8W8M825"/>
<evidence type="ECO:0000256" key="2">
    <source>
        <dbReference type="ARBA" id="ARBA00006387"/>
    </source>
</evidence>
<reference evidence="9" key="1">
    <citation type="submission" date="2022-08" db="UniProtKB">
        <authorList>
            <consortium name="EnsemblMetazoa"/>
        </authorList>
    </citation>
    <scope>IDENTIFICATION</scope>
    <source>
        <strain evidence="9">05x7-T-G4-1.051#20</strain>
    </source>
</reference>
<feature type="transmembrane region" description="Helical" evidence="8">
    <location>
        <begin position="179"/>
        <end position="201"/>
    </location>
</feature>
<proteinExistence type="inferred from homology"/>
<dbReference type="GO" id="GO:0016788">
    <property type="term" value="F:hydrolase activity, acting on ester bonds"/>
    <property type="evidence" value="ECO:0007669"/>
    <property type="project" value="TreeGrafter"/>
</dbReference>
<keyword evidence="5 8" id="KW-0732">Signal</keyword>
<keyword evidence="8" id="KW-0333">Golgi apparatus</keyword>
<evidence type="ECO:0000256" key="5">
    <source>
        <dbReference type="ARBA" id="ARBA00022729"/>
    </source>
</evidence>